<dbReference type="RefSeq" id="WP_144568895.1">
    <property type="nucleotide sequence ID" value="NZ_VIVN01000035.1"/>
</dbReference>
<accession>A0A561C970</accession>
<proteinExistence type="predicted"/>
<evidence type="ECO:0000313" key="3">
    <source>
        <dbReference type="EMBL" id="TWD87607.1"/>
    </source>
</evidence>
<dbReference type="GO" id="GO:0016791">
    <property type="term" value="F:phosphatase activity"/>
    <property type="evidence" value="ECO:0007669"/>
    <property type="project" value="TreeGrafter"/>
</dbReference>
<evidence type="ECO:0000256" key="2">
    <source>
        <dbReference type="PIRSR" id="PIRSR613078-2"/>
    </source>
</evidence>
<keyword evidence="4" id="KW-1185">Reference proteome</keyword>
<dbReference type="InterPro" id="IPR050275">
    <property type="entry name" value="PGM_Phosphatase"/>
</dbReference>
<dbReference type="EMBL" id="VIVN01000035">
    <property type="protein sequence ID" value="TWD87607.1"/>
    <property type="molecule type" value="Genomic_DNA"/>
</dbReference>
<feature type="active site" description="Tele-phosphohistidine intermediate" evidence="1">
    <location>
        <position position="8"/>
    </location>
</feature>
<organism evidence="3 4">
    <name type="scientific">Neobacillus bataviensis</name>
    <dbReference type="NCBI Taxonomy" id="220685"/>
    <lineage>
        <taxon>Bacteria</taxon>
        <taxon>Bacillati</taxon>
        <taxon>Bacillota</taxon>
        <taxon>Bacilli</taxon>
        <taxon>Bacillales</taxon>
        <taxon>Bacillaceae</taxon>
        <taxon>Neobacillus</taxon>
    </lineage>
</organism>
<dbReference type="CDD" id="cd07067">
    <property type="entry name" value="HP_PGM_like"/>
    <property type="match status" value="1"/>
</dbReference>
<name>A0A561C970_9BACI</name>
<dbReference type="Proteomes" id="UP000319671">
    <property type="component" value="Unassembled WGS sequence"/>
</dbReference>
<sequence>MNITLIRHLPTEWNKKTWLQGRRDIDLAPVTEEFINKIEQNQEQLQKQPFDIVLASTLKRTHQTAHLYGYQPETEGLLDELDFGPFEGVPKGKLINEYGDKWIENPKELILGESLKNLEARIALFLKKYKDYHNVLVFGHGSWIRGFVSYVNYGDINNMNKINVENNQCITMAVEMSE</sequence>
<dbReference type="Gene3D" id="3.40.50.1240">
    <property type="entry name" value="Phosphoglycerate mutase-like"/>
    <property type="match status" value="1"/>
</dbReference>
<protein>
    <submittedName>
        <fullName evidence="3">Putative phosphoglycerate mutase</fullName>
    </submittedName>
</protein>
<dbReference type="SMART" id="SM00855">
    <property type="entry name" value="PGAM"/>
    <property type="match status" value="1"/>
</dbReference>
<reference evidence="3 4" key="1">
    <citation type="submission" date="2019-06" db="EMBL/GenBank/DDBJ databases">
        <title>Sorghum-associated microbial communities from plants grown in Nebraska, USA.</title>
        <authorList>
            <person name="Schachtman D."/>
        </authorList>
    </citation>
    <scope>NUCLEOTIDE SEQUENCE [LARGE SCALE GENOMIC DNA]</scope>
    <source>
        <strain evidence="3 4">2482</strain>
    </source>
</reference>
<feature type="binding site" evidence="2">
    <location>
        <position position="60"/>
    </location>
    <ligand>
        <name>substrate</name>
    </ligand>
</feature>
<dbReference type="PANTHER" id="PTHR48100">
    <property type="entry name" value="BROAD-SPECIFICITY PHOSPHATASE YOR283W-RELATED"/>
    <property type="match status" value="1"/>
</dbReference>
<gene>
    <name evidence="3" type="ORF">FB550_1355</name>
</gene>
<feature type="active site" description="Proton donor/acceptor" evidence="1">
    <location>
        <position position="80"/>
    </location>
</feature>
<feature type="binding site" evidence="2">
    <location>
        <position position="91"/>
    </location>
    <ligand>
        <name>substrate</name>
    </ligand>
</feature>
<dbReference type="InterPro" id="IPR029033">
    <property type="entry name" value="His_PPase_superfam"/>
</dbReference>
<evidence type="ECO:0000313" key="4">
    <source>
        <dbReference type="Proteomes" id="UP000319671"/>
    </source>
</evidence>
<dbReference type="SUPFAM" id="SSF53254">
    <property type="entry name" value="Phosphoglycerate mutase-like"/>
    <property type="match status" value="1"/>
</dbReference>
<feature type="binding site" evidence="2">
    <location>
        <begin position="7"/>
        <end position="14"/>
    </location>
    <ligand>
        <name>substrate</name>
    </ligand>
</feature>
<evidence type="ECO:0000256" key="1">
    <source>
        <dbReference type="PIRSR" id="PIRSR613078-1"/>
    </source>
</evidence>
<dbReference type="Pfam" id="PF00300">
    <property type="entry name" value="His_Phos_1"/>
    <property type="match status" value="1"/>
</dbReference>
<dbReference type="InterPro" id="IPR013078">
    <property type="entry name" value="His_Pase_superF_clade-1"/>
</dbReference>
<dbReference type="AlphaFoldDB" id="A0A561C970"/>
<comment type="caution">
    <text evidence="3">The sequence shown here is derived from an EMBL/GenBank/DDBJ whole genome shotgun (WGS) entry which is preliminary data.</text>
</comment>